<proteinExistence type="predicted"/>
<dbReference type="InterPro" id="IPR028978">
    <property type="entry name" value="Chorismate_lyase_/UTRA_dom_sf"/>
</dbReference>
<dbReference type="GO" id="GO:0006547">
    <property type="term" value="P:L-histidine metabolic process"/>
    <property type="evidence" value="ECO:0007669"/>
    <property type="project" value="UniProtKB-UniRule"/>
</dbReference>
<dbReference type="Pfam" id="PF00392">
    <property type="entry name" value="GntR"/>
    <property type="match status" value="1"/>
</dbReference>
<dbReference type="Pfam" id="PF07702">
    <property type="entry name" value="UTRA"/>
    <property type="match status" value="1"/>
</dbReference>
<dbReference type="AlphaFoldDB" id="A0A4R2D6U2"/>
<evidence type="ECO:0000256" key="2">
    <source>
        <dbReference type="ARBA" id="ARBA00023125"/>
    </source>
</evidence>
<organism evidence="6 7">
    <name type="scientific">Shinella granuli</name>
    <dbReference type="NCBI Taxonomy" id="323621"/>
    <lineage>
        <taxon>Bacteria</taxon>
        <taxon>Pseudomonadati</taxon>
        <taxon>Pseudomonadota</taxon>
        <taxon>Alphaproteobacteria</taxon>
        <taxon>Hyphomicrobiales</taxon>
        <taxon>Rhizobiaceae</taxon>
        <taxon>Shinella</taxon>
    </lineage>
</organism>
<dbReference type="PRINTS" id="PR00035">
    <property type="entry name" value="HTHGNTR"/>
</dbReference>
<dbReference type="NCBIfam" id="TIGR02018">
    <property type="entry name" value="his_ut_repres"/>
    <property type="match status" value="1"/>
</dbReference>
<dbReference type="SUPFAM" id="SSF64288">
    <property type="entry name" value="Chorismate lyase-like"/>
    <property type="match status" value="1"/>
</dbReference>
<dbReference type="InterPro" id="IPR011663">
    <property type="entry name" value="UTRA"/>
</dbReference>
<dbReference type="Gene3D" id="1.10.10.10">
    <property type="entry name" value="Winged helix-like DNA-binding domain superfamily/Winged helix DNA-binding domain"/>
    <property type="match status" value="1"/>
</dbReference>
<dbReference type="GO" id="GO:0045892">
    <property type="term" value="P:negative regulation of DNA-templated transcription"/>
    <property type="evidence" value="ECO:0007669"/>
    <property type="project" value="UniProtKB-UniRule"/>
</dbReference>
<accession>A0A4R2D6U2</accession>
<dbReference type="PANTHER" id="PTHR44846:SF16">
    <property type="entry name" value="TRANSCRIPTIONAL REGULATOR PHNF-RELATED"/>
    <property type="match status" value="1"/>
</dbReference>
<dbReference type="SUPFAM" id="SSF46785">
    <property type="entry name" value="Winged helix' DNA-binding domain"/>
    <property type="match status" value="1"/>
</dbReference>
<dbReference type="Proteomes" id="UP000295351">
    <property type="component" value="Unassembled WGS sequence"/>
</dbReference>
<evidence type="ECO:0000256" key="3">
    <source>
        <dbReference type="ARBA" id="ARBA00023163"/>
    </source>
</evidence>
<sequence>MKGGPAFPMTFPDRANLRPASAEATISTLGDNRQAEAKEPSLHRRILEDVEGRILSGEWPPGHRIPFEHELTEQYQCSRMTVNKAITELVKRGLIERRRKSGSYVTHPHAQSAVLEIHDIRLEVESLGLPYRYERRTRVNRAAKAADRRLMELSESARLTDICALHFAGAQPFCLEDRLINLEAVPEAADESFDDIAPGAWLISRVPWSAAEHRIRAVGADVRAAELLAIAPGTPCLVVERRTWSGGLYVTHVRLTYPGEKHELVAEFAPSHPKQGAPA</sequence>
<dbReference type="GO" id="GO:0003677">
    <property type="term" value="F:DNA binding"/>
    <property type="evidence" value="ECO:0007669"/>
    <property type="project" value="UniProtKB-UniRule"/>
</dbReference>
<dbReference type="InterPro" id="IPR036390">
    <property type="entry name" value="WH_DNA-bd_sf"/>
</dbReference>
<dbReference type="CDD" id="cd07377">
    <property type="entry name" value="WHTH_GntR"/>
    <property type="match status" value="1"/>
</dbReference>
<dbReference type="InterPro" id="IPR000524">
    <property type="entry name" value="Tscrpt_reg_HTH_GntR"/>
</dbReference>
<evidence type="ECO:0000259" key="5">
    <source>
        <dbReference type="PROSITE" id="PS50949"/>
    </source>
</evidence>
<dbReference type="GO" id="GO:0003700">
    <property type="term" value="F:DNA-binding transcription factor activity"/>
    <property type="evidence" value="ECO:0007669"/>
    <property type="project" value="UniProtKB-UniRule"/>
</dbReference>
<comment type="caution">
    <text evidence="6">The sequence shown here is derived from an EMBL/GenBank/DDBJ whole genome shotgun (WGS) entry which is preliminary data.</text>
</comment>
<evidence type="ECO:0000313" key="7">
    <source>
        <dbReference type="Proteomes" id="UP000295351"/>
    </source>
</evidence>
<keyword evidence="3" id="KW-0804">Transcription</keyword>
<evidence type="ECO:0000256" key="4">
    <source>
        <dbReference type="NCBIfam" id="TIGR02018"/>
    </source>
</evidence>
<dbReference type="SMART" id="SM00866">
    <property type="entry name" value="UTRA"/>
    <property type="match status" value="1"/>
</dbReference>
<dbReference type="SMART" id="SM00345">
    <property type="entry name" value="HTH_GNTR"/>
    <property type="match status" value="1"/>
</dbReference>
<gene>
    <name evidence="6" type="ORF">EV665_102425</name>
</gene>
<protein>
    <recommendedName>
        <fullName evidence="4">Histidine utilization repressor</fullName>
    </recommendedName>
</protein>
<dbReference type="InterPro" id="IPR050679">
    <property type="entry name" value="Bact_HTH_transcr_reg"/>
</dbReference>
<feature type="domain" description="HTH gntR-type" evidence="5">
    <location>
        <begin position="40"/>
        <end position="108"/>
    </location>
</feature>
<dbReference type="EMBL" id="SLVX01000002">
    <property type="protein sequence ID" value="TCN47904.1"/>
    <property type="molecule type" value="Genomic_DNA"/>
</dbReference>
<reference evidence="6 7" key="1">
    <citation type="submission" date="2019-03" db="EMBL/GenBank/DDBJ databases">
        <title>Genomic Encyclopedia of Type Strains, Phase IV (KMG-IV): sequencing the most valuable type-strain genomes for metagenomic binning, comparative biology and taxonomic classification.</title>
        <authorList>
            <person name="Goeker M."/>
        </authorList>
    </citation>
    <scope>NUCLEOTIDE SEQUENCE [LARGE SCALE GENOMIC DNA]</scope>
    <source>
        <strain evidence="6 7">DSM 18401</strain>
    </source>
</reference>
<dbReference type="InterPro" id="IPR010248">
    <property type="entry name" value="His_ut_repres"/>
</dbReference>
<evidence type="ECO:0000313" key="6">
    <source>
        <dbReference type="EMBL" id="TCN47904.1"/>
    </source>
</evidence>
<keyword evidence="2" id="KW-0238">DNA-binding</keyword>
<keyword evidence="7" id="KW-1185">Reference proteome</keyword>
<keyword evidence="1" id="KW-0805">Transcription regulation</keyword>
<dbReference type="PANTHER" id="PTHR44846">
    <property type="entry name" value="MANNOSYL-D-GLYCERATE TRANSPORT/METABOLISM SYSTEM REPRESSOR MNGR-RELATED"/>
    <property type="match status" value="1"/>
</dbReference>
<dbReference type="FunFam" id="1.10.10.10:FF:000079">
    <property type="entry name" value="GntR family transcriptional regulator"/>
    <property type="match status" value="1"/>
</dbReference>
<evidence type="ECO:0000256" key="1">
    <source>
        <dbReference type="ARBA" id="ARBA00023015"/>
    </source>
</evidence>
<dbReference type="Gene3D" id="3.40.1410.10">
    <property type="entry name" value="Chorismate lyase-like"/>
    <property type="match status" value="1"/>
</dbReference>
<dbReference type="InterPro" id="IPR036388">
    <property type="entry name" value="WH-like_DNA-bd_sf"/>
</dbReference>
<name>A0A4R2D6U2_SHIGR</name>
<dbReference type="PROSITE" id="PS50949">
    <property type="entry name" value="HTH_GNTR"/>
    <property type="match status" value="1"/>
</dbReference>